<sequence>MPQRSIRCESPAFASLAPDMQSRRLLLSETDISYWAPGPLTGPHSAGGSLESTAWGHSFHVQWANRGAPLSPPLPSRGPPDHIFFGGSTTNRGRRVRTIPSRVHSLNWWTGSGSEEFLLWASYGGFRAYHVL</sequence>
<evidence type="ECO:0000313" key="1">
    <source>
        <dbReference type="EMBL" id="ONK62879.1"/>
    </source>
</evidence>
<dbReference type="Proteomes" id="UP000243459">
    <property type="component" value="Chromosome 7"/>
</dbReference>
<dbReference type="EMBL" id="CM007387">
    <property type="protein sequence ID" value="ONK62879.1"/>
    <property type="molecule type" value="Genomic_DNA"/>
</dbReference>
<proteinExistence type="predicted"/>
<accession>A0A5P1EDK3</accession>
<reference evidence="2" key="1">
    <citation type="journal article" date="2017" name="Nat. Commun.">
        <title>The asparagus genome sheds light on the origin and evolution of a young Y chromosome.</title>
        <authorList>
            <person name="Harkess A."/>
            <person name="Zhou J."/>
            <person name="Xu C."/>
            <person name="Bowers J.E."/>
            <person name="Van der Hulst R."/>
            <person name="Ayyampalayam S."/>
            <person name="Mercati F."/>
            <person name="Riccardi P."/>
            <person name="McKain M.R."/>
            <person name="Kakrana A."/>
            <person name="Tang H."/>
            <person name="Ray J."/>
            <person name="Groenendijk J."/>
            <person name="Arikit S."/>
            <person name="Mathioni S.M."/>
            <person name="Nakano M."/>
            <person name="Shan H."/>
            <person name="Telgmann-Rauber A."/>
            <person name="Kanno A."/>
            <person name="Yue Z."/>
            <person name="Chen H."/>
            <person name="Li W."/>
            <person name="Chen Y."/>
            <person name="Xu X."/>
            <person name="Zhang Y."/>
            <person name="Luo S."/>
            <person name="Chen H."/>
            <person name="Gao J."/>
            <person name="Mao Z."/>
            <person name="Pires J.C."/>
            <person name="Luo M."/>
            <person name="Kudrna D."/>
            <person name="Wing R.A."/>
            <person name="Meyers B.C."/>
            <person name="Yi K."/>
            <person name="Kong H."/>
            <person name="Lavrijsen P."/>
            <person name="Sunseri F."/>
            <person name="Falavigna A."/>
            <person name="Ye Y."/>
            <person name="Leebens-Mack J.H."/>
            <person name="Chen G."/>
        </authorList>
    </citation>
    <scope>NUCLEOTIDE SEQUENCE [LARGE SCALE GENOMIC DNA]</scope>
    <source>
        <strain evidence="2">cv. DH0086</strain>
    </source>
</reference>
<dbReference type="Gramene" id="ONK62879">
    <property type="protein sequence ID" value="ONK62879"/>
    <property type="gene ID" value="A4U43_C07F9080"/>
</dbReference>
<keyword evidence="2" id="KW-1185">Reference proteome</keyword>
<name>A0A5P1EDK3_ASPOF</name>
<organism evidence="1 2">
    <name type="scientific">Asparagus officinalis</name>
    <name type="common">Garden asparagus</name>
    <dbReference type="NCBI Taxonomy" id="4686"/>
    <lineage>
        <taxon>Eukaryota</taxon>
        <taxon>Viridiplantae</taxon>
        <taxon>Streptophyta</taxon>
        <taxon>Embryophyta</taxon>
        <taxon>Tracheophyta</taxon>
        <taxon>Spermatophyta</taxon>
        <taxon>Magnoliopsida</taxon>
        <taxon>Liliopsida</taxon>
        <taxon>Asparagales</taxon>
        <taxon>Asparagaceae</taxon>
        <taxon>Asparagoideae</taxon>
        <taxon>Asparagus</taxon>
    </lineage>
</organism>
<dbReference type="AlphaFoldDB" id="A0A5P1EDK3"/>
<evidence type="ECO:0000313" key="2">
    <source>
        <dbReference type="Proteomes" id="UP000243459"/>
    </source>
</evidence>
<protein>
    <submittedName>
        <fullName evidence="1">Uncharacterized protein</fullName>
    </submittedName>
</protein>
<gene>
    <name evidence="1" type="ORF">A4U43_C07F9080</name>
</gene>